<proteinExistence type="predicted"/>
<keyword evidence="3" id="KW-1185">Reference proteome</keyword>
<gene>
    <name evidence="2" type="ORF">J7I43_08165</name>
</gene>
<dbReference type="Pfam" id="PF08874">
    <property type="entry name" value="DUF1835"/>
    <property type="match status" value="1"/>
</dbReference>
<comment type="caution">
    <text evidence="2">The sequence shown here is derived from an EMBL/GenBank/DDBJ whole genome shotgun (WGS) entry which is preliminary data.</text>
</comment>
<dbReference type="RefSeq" id="WP_209145136.1">
    <property type="nucleotide sequence ID" value="NZ_JAGHKP010000002.1"/>
</dbReference>
<dbReference type="InterPro" id="IPR014973">
    <property type="entry name" value="DUF1835"/>
</dbReference>
<reference evidence="3" key="1">
    <citation type="submission" date="2021-03" db="EMBL/GenBank/DDBJ databases">
        <title>Assistant Professor.</title>
        <authorList>
            <person name="Huq M.A."/>
        </authorList>
    </citation>
    <scope>NUCLEOTIDE SEQUENCE [LARGE SCALE GENOMIC DNA]</scope>
    <source>
        <strain evidence="3">MAH-28</strain>
    </source>
</reference>
<sequence>MFLHILNGDATRSVFQDSGIEGDVIVWREMLCEGRTPATRNMSRFFEERAAFLQQAYGIDSAAYLSEAQRDKQTLQKAASYDEIVLWFEFDLFCQVNLVFVLYYLSQLSVKLPPVSIVQLDHHPEVPNFRGLGMLQSRHLPPLFGTRTYIQQEDWDLARETWEAYSTDDPLAIEALSHRPGHRLPYLGKALQAHLRRLPNASNGLNAVEHFFLDRLALGKLRERDLYYQFWDELKIYGFGDFQLDVYTNRLQQAGVVKREDEMLSITELGEEVLKQEQNYLSFASSKNVWIGGIPLDQTPWRWDEEEGKVVRP</sequence>
<organism evidence="2 3">
    <name type="scientific">Chitinophaga chungangae</name>
    <dbReference type="NCBI Taxonomy" id="2821488"/>
    <lineage>
        <taxon>Bacteria</taxon>
        <taxon>Pseudomonadati</taxon>
        <taxon>Bacteroidota</taxon>
        <taxon>Chitinophagia</taxon>
        <taxon>Chitinophagales</taxon>
        <taxon>Chitinophagaceae</taxon>
        <taxon>Chitinophaga</taxon>
    </lineage>
</organism>
<evidence type="ECO:0000313" key="3">
    <source>
        <dbReference type="Proteomes" id="UP000679126"/>
    </source>
</evidence>
<dbReference type="Proteomes" id="UP000679126">
    <property type="component" value="Unassembled WGS sequence"/>
</dbReference>
<feature type="domain" description="DUF1835" evidence="1">
    <location>
        <begin position="4"/>
        <end position="111"/>
    </location>
</feature>
<name>A0ABS3YBW6_9BACT</name>
<dbReference type="EMBL" id="JAGHKP010000002">
    <property type="protein sequence ID" value="MBO9152182.1"/>
    <property type="molecule type" value="Genomic_DNA"/>
</dbReference>
<evidence type="ECO:0000259" key="1">
    <source>
        <dbReference type="Pfam" id="PF08874"/>
    </source>
</evidence>
<evidence type="ECO:0000313" key="2">
    <source>
        <dbReference type="EMBL" id="MBO9152182.1"/>
    </source>
</evidence>
<protein>
    <submittedName>
        <fullName evidence="2">DUF1835 domain-containing protein</fullName>
    </submittedName>
</protein>
<accession>A0ABS3YBW6</accession>